<evidence type="ECO:0000256" key="5">
    <source>
        <dbReference type="ARBA" id="ARBA00022960"/>
    </source>
</evidence>
<keyword evidence="3" id="KW-0547">Nucleotide-binding</keyword>
<evidence type="ECO:0000256" key="3">
    <source>
        <dbReference type="ARBA" id="ARBA00022741"/>
    </source>
</evidence>
<comment type="caution">
    <text evidence="7">The sequence shown here is derived from an EMBL/GenBank/DDBJ whole genome shotgun (WGS) entry which is preliminary data.</text>
</comment>
<dbReference type="AlphaFoldDB" id="A0A317JQ01"/>
<evidence type="ECO:0008006" key="9">
    <source>
        <dbReference type="Google" id="ProtNLM"/>
    </source>
</evidence>
<comment type="subcellular location">
    <subcellularLocation>
        <location evidence="1">Cytoplasm</location>
    </subcellularLocation>
</comment>
<proteinExistence type="inferred from homology"/>
<dbReference type="GO" id="GO:0005737">
    <property type="term" value="C:cytoplasm"/>
    <property type="evidence" value="ECO:0007669"/>
    <property type="project" value="UniProtKB-SubCell"/>
</dbReference>
<evidence type="ECO:0000313" key="8">
    <source>
        <dbReference type="Proteomes" id="UP000246104"/>
    </source>
</evidence>
<dbReference type="PRINTS" id="PR01652">
    <property type="entry name" value="SHAPEPROTEIN"/>
</dbReference>
<dbReference type="PANTHER" id="PTHR42749:SF1">
    <property type="entry name" value="CELL SHAPE-DETERMINING PROTEIN MREB"/>
    <property type="match status" value="1"/>
</dbReference>
<dbReference type="EMBL" id="PSRQ01000016">
    <property type="protein sequence ID" value="PWU23988.1"/>
    <property type="molecule type" value="Genomic_DNA"/>
</dbReference>
<accession>A0A317JQ01</accession>
<evidence type="ECO:0000256" key="1">
    <source>
        <dbReference type="ARBA" id="ARBA00004496"/>
    </source>
</evidence>
<evidence type="ECO:0000313" key="7">
    <source>
        <dbReference type="EMBL" id="PWU23988.1"/>
    </source>
</evidence>
<dbReference type="SUPFAM" id="SSF53067">
    <property type="entry name" value="Actin-like ATPase domain"/>
    <property type="match status" value="2"/>
</dbReference>
<dbReference type="InterPro" id="IPR056546">
    <property type="entry name" value="MreB_MamK-like"/>
</dbReference>
<reference evidence="7 8" key="1">
    <citation type="submission" date="2018-02" db="EMBL/GenBank/DDBJ databases">
        <title>Genomic Reconstructions from Amazon Rainforest and Pasture Soil Reveal Novel Insights into the Physiology of Candidate Phyla in Tropical Sites.</title>
        <authorList>
            <person name="Kroeger M.E."/>
            <person name="Delmont T."/>
            <person name="Eren A.M."/>
            <person name="Guo J."/>
            <person name="Meyer K.M."/>
            <person name="Khan K."/>
            <person name="Rodrigues J.L.M."/>
            <person name="Bohannan B.J.M."/>
            <person name="Tringe S."/>
            <person name="Borges C.D."/>
            <person name="Tiedje J."/>
            <person name="Tsai S.M."/>
            <person name="Nusslein K."/>
        </authorList>
    </citation>
    <scope>NUCLEOTIDE SEQUENCE [LARGE SCALE GENOMIC DNA]</scope>
    <source>
        <strain evidence="7">Amazon FNV 2010 28 9</strain>
    </source>
</reference>
<dbReference type="GO" id="GO:0000902">
    <property type="term" value="P:cell morphogenesis"/>
    <property type="evidence" value="ECO:0007669"/>
    <property type="project" value="InterPro"/>
</dbReference>
<gene>
    <name evidence="7" type="ORF">C5B42_01035</name>
</gene>
<evidence type="ECO:0000256" key="4">
    <source>
        <dbReference type="ARBA" id="ARBA00022840"/>
    </source>
</evidence>
<evidence type="ECO:0000256" key="6">
    <source>
        <dbReference type="ARBA" id="ARBA00023458"/>
    </source>
</evidence>
<keyword evidence="4" id="KW-0067">ATP-binding</keyword>
<dbReference type="Proteomes" id="UP000246104">
    <property type="component" value="Unassembled WGS sequence"/>
</dbReference>
<keyword evidence="2" id="KW-0963">Cytoplasm</keyword>
<dbReference type="Pfam" id="PF06723">
    <property type="entry name" value="MreB_Mbl"/>
    <property type="match status" value="1"/>
</dbReference>
<name>A0A317JQ01_9BACT</name>
<dbReference type="PANTHER" id="PTHR42749">
    <property type="entry name" value="CELL SHAPE-DETERMINING PROTEIN MREB"/>
    <property type="match status" value="1"/>
</dbReference>
<dbReference type="Gene3D" id="3.30.420.40">
    <property type="match status" value="2"/>
</dbReference>
<dbReference type="InterPro" id="IPR004753">
    <property type="entry name" value="MreB"/>
</dbReference>
<keyword evidence="5" id="KW-0133">Cell shape</keyword>
<organism evidence="7 8">
    <name type="scientific">Candidatus Cerribacteria bacterium 'Amazon FNV 2010 28 9'</name>
    <dbReference type="NCBI Taxonomy" id="2081795"/>
    <lineage>
        <taxon>Bacteria</taxon>
        <taxon>Candidatus Cerribacteria</taxon>
    </lineage>
</organism>
<dbReference type="GO" id="GO:0008360">
    <property type="term" value="P:regulation of cell shape"/>
    <property type="evidence" value="ECO:0007669"/>
    <property type="project" value="UniProtKB-KW"/>
</dbReference>
<protein>
    <recommendedName>
        <fullName evidence="9">Cell shape-determining protein MreB</fullName>
    </recommendedName>
</protein>
<sequence>MKMYPRIGSLSCDTIKDMLSATLALDPGSATTRLFTKTTNQQFDLPSVLTVPQGKQREEVVGTQTFSQVPVFPNSRVTDPRIAASFIRDVFHQATKQMTPFFPPQVLVSIGSTQTHVEQKALLSIIKSLTGGEVRGVADLFAAAVGLGVDTTASKTSVIVSLGQGTSSIGSIGSGALLSVQELECTGSSFIEALQKEIRSQYHLECVASEIEKILTRYGQQAQIAVQGKGPKGFAEYTIAMDMCEGVLSQAIQELVISIQRFLSGLPASSASCVLEEGLLLVGGVSQLEGLSSKLSKELCIPVSVAPDPMYAVMSGLKKILSYSIFEEIGSEQAGQMILGL</sequence>
<evidence type="ECO:0000256" key="2">
    <source>
        <dbReference type="ARBA" id="ARBA00022490"/>
    </source>
</evidence>
<comment type="similarity">
    <text evidence="6">Belongs to the FtsA/MreB family.</text>
</comment>
<dbReference type="InterPro" id="IPR043129">
    <property type="entry name" value="ATPase_NBD"/>
</dbReference>
<dbReference type="GO" id="GO:0005524">
    <property type="term" value="F:ATP binding"/>
    <property type="evidence" value="ECO:0007669"/>
    <property type="project" value="UniProtKB-KW"/>
</dbReference>